<gene>
    <name evidence="3" type="ORF">JHW45_04455</name>
</gene>
<evidence type="ECO:0000256" key="1">
    <source>
        <dbReference type="SAM" id="Coils"/>
    </source>
</evidence>
<dbReference type="Pfam" id="PF13432">
    <property type="entry name" value="TPR_16"/>
    <property type="match status" value="1"/>
</dbReference>
<organism evidence="3 4">
    <name type="scientific">Paracoccus stylophorae</name>
    <dbReference type="NCBI Taxonomy" id="659350"/>
    <lineage>
        <taxon>Bacteria</taxon>
        <taxon>Pseudomonadati</taxon>
        <taxon>Pseudomonadota</taxon>
        <taxon>Alphaproteobacteria</taxon>
        <taxon>Rhodobacterales</taxon>
        <taxon>Paracoccaceae</taxon>
        <taxon>Paracoccus</taxon>
    </lineage>
</organism>
<accession>A0ABY7T019</accession>
<name>A0ABY7T019_9RHOB</name>
<feature type="region of interest" description="Disordered" evidence="2">
    <location>
        <begin position="279"/>
        <end position="306"/>
    </location>
</feature>
<dbReference type="SUPFAM" id="SSF48452">
    <property type="entry name" value="TPR-like"/>
    <property type="match status" value="1"/>
</dbReference>
<dbReference type="EMBL" id="CP067134">
    <property type="protein sequence ID" value="WCR12468.1"/>
    <property type="molecule type" value="Genomic_DNA"/>
</dbReference>
<keyword evidence="1" id="KW-0175">Coiled coil</keyword>
<evidence type="ECO:0000313" key="4">
    <source>
        <dbReference type="Proteomes" id="UP001218412"/>
    </source>
</evidence>
<dbReference type="InterPro" id="IPR011990">
    <property type="entry name" value="TPR-like_helical_dom_sf"/>
</dbReference>
<protein>
    <submittedName>
        <fullName evidence="3">Tetratricopeptide repeat protein</fullName>
    </submittedName>
</protein>
<sequence length="306" mass="31261">MSAALALPVAAQEPTLADLRAQLSTLRTDLQSLRGELIASGAAGFEAAGGDTAIDRMNGMESQLARLTGQIEQLQNRINRIVEDGTRRIGDIEFRLCEMDETCDLGALTTPELGGLATGGAASPQVAPAQPAPNVATDDHGAATTAAEQADFDLANAALNAGEFQRAATLFGQVAERHAGGPLTAEALYLRGAALDSAGDPRAAAAAWLEGFAAAPDGPHAPASLLGIARVIAADGDPTAACLYLAEIPARFPGHDAAAEAERRMTVLDCGRADLGLADPDPALNGGPVDFGDLDPEAAADMAEYQ</sequence>
<feature type="coiled-coil region" evidence="1">
    <location>
        <begin position="16"/>
        <end position="84"/>
    </location>
</feature>
<reference evidence="3 4" key="1">
    <citation type="submission" date="2021-01" db="EMBL/GenBank/DDBJ databases">
        <title>Biogeographic distribution of Paracoccus.</title>
        <authorList>
            <person name="Hollensteiner J."/>
            <person name="Leineberger J."/>
            <person name="Brinkhoff T."/>
            <person name="Daniel R."/>
        </authorList>
    </citation>
    <scope>NUCLEOTIDE SEQUENCE [LARGE SCALE GENOMIC DNA]</scope>
    <source>
        <strain evidence="3 4">LMG25392</strain>
    </source>
</reference>
<dbReference type="Proteomes" id="UP001218412">
    <property type="component" value="Chromosome"/>
</dbReference>
<feature type="compositionally biased region" description="Low complexity" evidence="2">
    <location>
        <begin position="121"/>
        <end position="141"/>
    </location>
</feature>
<proteinExistence type="predicted"/>
<evidence type="ECO:0000256" key="2">
    <source>
        <dbReference type="SAM" id="MobiDB-lite"/>
    </source>
</evidence>
<evidence type="ECO:0000313" key="3">
    <source>
        <dbReference type="EMBL" id="WCR12468.1"/>
    </source>
</evidence>
<keyword evidence="4" id="KW-1185">Reference proteome</keyword>
<dbReference type="Gene3D" id="1.25.40.10">
    <property type="entry name" value="Tetratricopeptide repeat domain"/>
    <property type="match status" value="1"/>
</dbReference>
<feature type="region of interest" description="Disordered" evidence="2">
    <location>
        <begin position="116"/>
        <end position="141"/>
    </location>
</feature>